<feature type="non-terminal residue" evidence="2">
    <location>
        <position position="1"/>
    </location>
</feature>
<accession>T1BI46</accession>
<dbReference type="EMBL" id="AUZY01003560">
    <property type="protein sequence ID" value="EQD68308.1"/>
    <property type="molecule type" value="Genomic_DNA"/>
</dbReference>
<evidence type="ECO:0000259" key="1">
    <source>
        <dbReference type="Pfam" id="PF01609"/>
    </source>
</evidence>
<proteinExistence type="predicted"/>
<organism evidence="2">
    <name type="scientific">mine drainage metagenome</name>
    <dbReference type="NCBI Taxonomy" id="410659"/>
    <lineage>
        <taxon>unclassified sequences</taxon>
        <taxon>metagenomes</taxon>
        <taxon>ecological metagenomes</taxon>
    </lineage>
</organism>
<name>T1BI46_9ZZZZ</name>
<reference evidence="2" key="1">
    <citation type="submission" date="2013-08" db="EMBL/GenBank/DDBJ databases">
        <authorList>
            <person name="Mendez C."/>
            <person name="Richter M."/>
            <person name="Ferrer M."/>
            <person name="Sanchez J."/>
        </authorList>
    </citation>
    <scope>NUCLEOTIDE SEQUENCE</scope>
</reference>
<evidence type="ECO:0000313" key="2">
    <source>
        <dbReference type="EMBL" id="EQD68308.1"/>
    </source>
</evidence>
<protein>
    <submittedName>
        <fullName evidence="2">Transposase IS4 family protein</fullName>
    </submittedName>
</protein>
<dbReference type="GO" id="GO:0006313">
    <property type="term" value="P:DNA transposition"/>
    <property type="evidence" value="ECO:0007669"/>
    <property type="project" value="InterPro"/>
</dbReference>
<dbReference type="Pfam" id="PF01609">
    <property type="entry name" value="DDE_Tnp_1"/>
    <property type="match status" value="1"/>
</dbReference>
<feature type="domain" description="Transposase IS4-like" evidence="1">
    <location>
        <begin position="5"/>
        <end position="59"/>
    </location>
</feature>
<dbReference type="SUPFAM" id="SSF53098">
    <property type="entry name" value="Ribonuclease H-like"/>
    <property type="match status" value="1"/>
</dbReference>
<dbReference type="AlphaFoldDB" id="T1BI46"/>
<gene>
    <name evidence="2" type="ORF">B1B_05614</name>
</gene>
<dbReference type="InterPro" id="IPR012337">
    <property type="entry name" value="RNaseH-like_sf"/>
</dbReference>
<reference evidence="2" key="2">
    <citation type="journal article" date="2014" name="ISME J.">
        <title>Microbial stratification in low pH oxic and suboxic macroscopic growths along an acid mine drainage.</title>
        <authorList>
            <person name="Mendez-Garcia C."/>
            <person name="Mesa V."/>
            <person name="Sprenger R.R."/>
            <person name="Richter M."/>
            <person name="Diez M.S."/>
            <person name="Solano J."/>
            <person name="Bargiela R."/>
            <person name="Golyshina O.V."/>
            <person name="Manteca A."/>
            <person name="Ramos J.L."/>
            <person name="Gallego J.R."/>
            <person name="Llorente I."/>
            <person name="Martins Dos Santos V.A."/>
            <person name="Jensen O.N."/>
            <person name="Pelaez A.I."/>
            <person name="Sanchez J."/>
            <person name="Ferrer M."/>
        </authorList>
    </citation>
    <scope>NUCLEOTIDE SEQUENCE</scope>
</reference>
<dbReference type="GO" id="GO:0004803">
    <property type="term" value="F:transposase activity"/>
    <property type="evidence" value="ECO:0007669"/>
    <property type="project" value="InterPro"/>
</dbReference>
<comment type="caution">
    <text evidence="2">The sequence shown here is derived from an EMBL/GenBank/DDBJ whole genome shotgun (WGS) entry which is preliminary data.</text>
</comment>
<dbReference type="InterPro" id="IPR002559">
    <property type="entry name" value="Transposase_11"/>
</dbReference>
<dbReference type="GO" id="GO:0003677">
    <property type="term" value="F:DNA binding"/>
    <property type="evidence" value="ECO:0007669"/>
    <property type="project" value="InterPro"/>
</dbReference>
<sequence>LRTDVRDRPALEIVKTYKNLWVLEHTFREIKGPLDLRPMWHRKPDRVKAHIWICVLAYLVAKVIEDEVNGDKSLVGDDKGTFTSSRILGRFDTVALVEQGFKDEKGKLDKRWWTTTELDSGQLQMLKALKIGREAFKPGRVTL</sequence>